<comment type="caution">
    <text evidence="4">The sequence shown here is derived from an EMBL/GenBank/DDBJ whole genome shotgun (WGS) entry which is preliminary data.</text>
</comment>
<dbReference type="EMBL" id="WEGH01000002">
    <property type="protein sequence ID" value="MQY04549.1"/>
    <property type="molecule type" value="Genomic_DNA"/>
</dbReference>
<dbReference type="Pfam" id="PF00892">
    <property type="entry name" value="EamA"/>
    <property type="match status" value="1"/>
</dbReference>
<dbReference type="InterPro" id="IPR037185">
    <property type="entry name" value="EmrE-like"/>
</dbReference>
<sequence length="287" mass="29412">MPITGPRAALAAAPPWSFFIGGALFHYLGPAFAVLLFARLAPLGVAALRIWSAALVLALWRRPWRTLARLDAGGRRTVVAWGAVLAAMNACFYLAIARVPLGTVAAIEFLPVIVLAALGARTARNLAALLAAAGGVYTLTGVRPAGDPPGLVFAFANAVLFAAYIVLAHRTARRLGGVDGLAAAMLVACVLVVPVAARQAAPTLLDPAVLAAGTGVGICSSVIPYVCDQLAMARMPRSTYALMVALLPATATVIGVGVLRQVPSPAELAGVGLVALSVALHRRPGPR</sequence>
<evidence type="ECO:0000313" key="4">
    <source>
        <dbReference type="EMBL" id="MQY04549.1"/>
    </source>
</evidence>
<dbReference type="GO" id="GO:0016020">
    <property type="term" value="C:membrane"/>
    <property type="evidence" value="ECO:0007669"/>
    <property type="project" value="InterPro"/>
</dbReference>
<evidence type="ECO:0000256" key="1">
    <source>
        <dbReference type="ARBA" id="ARBA00007362"/>
    </source>
</evidence>
<feature type="transmembrane region" description="Helical" evidence="2">
    <location>
        <begin position="102"/>
        <end position="119"/>
    </location>
</feature>
<feature type="transmembrane region" description="Helical" evidence="2">
    <location>
        <begin position="209"/>
        <end position="227"/>
    </location>
</feature>
<keyword evidence="5" id="KW-1185">Reference proteome</keyword>
<proteinExistence type="inferred from homology"/>
<evidence type="ECO:0000256" key="2">
    <source>
        <dbReference type="SAM" id="Phobius"/>
    </source>
</evidence>
<comment type="similarity">
    <text evidence="1">Belongs to the EamA transporter family.</text>
</comment>
<dbReference type="AlphaFoldDB" id="A0A7K0BTQ0"/>
<dbReference type="OrthoDB" id="9815120at2"/>
<keyword evidence="2" id="KW-0812">Transmembrane</keyword>
<dbReference type="SUPFAM" id="SSF103481">
    <property type="entry name" value="Multidrug resistance efflux transporter EmrE"/>
    <property type="match status" value="1"/>
</dbReference>
<dbReference type="Proteomes" id="UP000487268">
    <property type="component" value="Unassembled WGS sequence"/>
</dbReference>
<feature type="domain" description="EamA" evidence="3">
    <location>
        <begin position="149"/>
        <end position="280"/>
    </location>
</feature>
<keyword evidence="2" id="KW-1133">Transmembrane helix</keyword>
<feature type="transmembrane region" description="Helical" evidence="2">
    <location>
        <begin position="151"/>
        <end position="168"/>
    </location>
</feature>
<gene>
    <name evidence="4" type="primary">rhtA_1</name>
    <name evidence="4" type="ORF">ACRB68_26040</name>
</gene>
<accession>A0A7K0BTQ0</accession>
<feature type="transmembrane region" description="Helical" evidence="2">
    <location>
        <begin position="180"/>
        <end position="197"/>
    </location>
</feature>
<evidence type="ECO:0000259" key="3">
    <source>
        <dbReference type="Pfam" id="PF00892"/>
    </source>
</evidence>
<keyword evidence="2" id="KW-0472">Membrane</keyword>
<feature type="transmembrane region" description="Helical" evidence="2">
    <location>
        <begin position="239"/>
        <end position="259"/>
    </location>
</feature>
<feature type="transmembrane region" description="Helical" evidence="2">
    <location>
        <begin position="126"/>
        <end position="145"/>
    </location>
</feature>
<feature type="transmembrane region" description="Helical" evidence="2">
    <location>
        <begin position="78"/>
        <end position="96"/>
    </location>
</feature>
<dbReference type="InterPro" id="IPR000620">
    <property type="entry name" value="EamA_dom"/>
</dbReference>
<evidence type="ECO:0000313" key="5">
    <source>
        <dbReference type="Proteomes" id="UP000487268"/>
    </source>
</evidence>
<protein>
    <submittedName>
        <fullName evidence="4">Threonine/homoserine exporter RhtA</fullName>
    </submittedName>
</protein>
<name>A0A7K0BTQ0_9ACTN</name>
<reference evidence="4 5" key="1">
    <citation type="submission" date="2019-10" db="EMBL/GenBank/DDBJ databases">
        <title>Actinomadura rubteroloni sp. nov. and Actinomadura macrotermitis sp. nov., isolated from the gut of fungus growing-termite Macrotermes natalensis.</title>
        <authorList>
            <person name="Benndorf R."/>
            <person name="Martin K."/>
            <person name="Kuefner M."/>
            <person name="De Beer W."/>
            <person name="Kaster A.-K."/>
            <person name="Vollmers J."/>
            <person name="Poulsen M."/>
            <person name="Beemelmanns C."/>
        </authorList>
    </citation>
    <scope>NUCLEOTIDE SEQUENCE [LARGE SCALE GENOMIC DNA]</scope>
    <source>
        <strain evidence="4 5">RB68</strain>
    </source>
</reference>
<organism evidence="4 5">
    <name type="scientific">Actinomadura macrotermitis</name>
    <dbReference type="NCBI Taxonomy" id="2585200"/>
    <lineage>
        <taxon>Bacteria</taxon>
        <taxon>Bacillati</taxon>
        <taxon>Actinomycetota</taxon>
        <taxon>Actinomycetes</taxon>
        <taxon>Streptosporangiales</taxon>
        <taxon>Thermomonosporaceae</taxon>
        <taxon>Actinomadura</taxon>
    </lineage>
</organism>
<feature type="transmembrane region" description="Helical" evidence="2">
    <location>
        <begin position="7"/>
        <end position="28"/>
    </location>
</feature>
<dbReference type="RefSeq" id="WP_153532756.1">
    <property type="nucleotide sequence ID" value="NZ_WEGH01000002.1"/>
</dbReference>